<evidence type="ECO:0000313" key="2">
    <source>
        <dbReference type="EMBL" id="ORZ40292.1"/>
    </source>
</evidence>
<organism evidence="2 3">
    <name type="scientific">Catenaria anguillulae PL171</name>
    <dbReference type="NCBI Taxonomy" id="765915"/>
    <lineage>
        <taxon>Eukaryota</taxon>
        <taxon>Fungi</taxon>
        <taxon>Fungi incertae sedis</taxon>
        <taxon>Blastocladiomycota</taxon>
        <taxon>Blastocladiomycetes</taxon>
        <taxon>Blastocladiales</taxon>
        <taxon>Catenariaceae</taxon>
        <taxon>Catenaria</taxon>
    </lineage>
</organism>
<evidence type="ECO:0000256" key="1">
    <source>
        <dbReference type="SAM" id="MobiDB-lite"/>
    </source>
</evidence>
<proteinExistence type="predicted"/>
<feature type="compositionally biased region" description="Basic and acidic residues" evidence="1">
    <location>
        <begin position="65"/>
        <end position="78"/>
    </location>
</feature>
<feature type="region of interest" description="Disordered" evidence="1">
    <location>
        <begin position="65"/>
        <end position="95"/>
    </location>
</feature>
<evidence type="ECO:0000313" key="3">
    <source>
        <dbReference type="Proteomes" id="UP000193411"/>
    </source>
</evidence>
<dbReference type="Proteomes" id="UP000193411">
    <property type="component" value="Unassembled WGS sequence"/>
</dbReference>
<gene>
    <name evidence="2" type="ORF">BCR44DRAFT_45404</name>
</gene>
<comment type="caution">
    <text evidence="2">The sequence shown here is derived from an EMBL/GenBank/DDBJ whole genome shotgun (WGS) entry which is preliminary data.</text>
</comment>
<name>A0A1Y2I4H2_9FUNG</name>
<reference evidence="2 3" key="1">
    <citation type="submission" date="2016-07" db="EMBL/GenBank/DDBJ databases">
        <title>Pervasive Adenine N6-methylation of Active Genes in Fungi.</title>
        <authorList>
            <consortium name="DOE Joint Genome Institute"/>
            <person name="Mondo S.J."/>
            <person name="Dannebaum R.O."/>
            <person name="Kuo R.C."/>
            <person name="Labutti K."/>
            <person name="Haridas S."/>
            <person name="Kuo A."/>
            <person name="Salamov A."/>
            <person name="Ahrendt S.R."/>
            <person name="Lipzen A."/>
            <person name="Sullivan W."/>
            <person name="Andreopoulos W.B."/>
            <person name="Clum A."/>
            <person name="Lindquist E."/>
            <person name="Daum C."/>
            <person name="Ramamoorthy G.K."/>
            <person name="Gryganskyi A."/>
            <person name="Culley D."/>
            <person name="Magnuson J.K."/>
            <person name="James T.Y."/>
            <person name="O'Malley M.A."/>
            <person name="Stajich J.E."/>
            <person name="Spatafora J.W."/>
            <person name="Visel A."/>
            <person name="Grigoriev I.V."/>
        </authorList>
    </citation>
    <scope>NUCLEOTIDE SEQUENCE [LARGE SCALE GENOMIC DNA]</scope>
    <source>
        <strain evidence="2 3">PL171</strain>
    </source>
</reference>
<keyword evidence="3" id="KW-1185">Reference proteome</keyword>
<dbReference type="EMBL" id="MCFL01000003">
    <property type="protein sequence ID" value="ORZ40292.1"/>
    <property type="molecule type" value="Genomic_DNA"/>
</dbReference>
<accession>A0A1Y2I4H2</accession>
<dbReference type="PROSITE" id="PS51257">
    <property type="entry name" value="PROKAR_LIPOPROTEIN"/>
    <property type="match status" value="1"/>
</dbReference>
<dbReference type="AlphaFoldDB" id="A0A1Y2I4H2"/>
<sequence>MGRQVGVWAFKNSRHQLTSILPAIGTLPSISACFNSSTVTSLGIYTTTARELLVIVLTMPDPRVADKTKPDKKGKGCVEFDPWPPKPNCRHSRLS</sequence>
<protein>
    <submittedName>
        <fullName evidence="2">Uncharacterized protein</fullName>
    </submittedName>
</protein>